<protein>
    <submittedName>
        <fullName evidence="1 2">Uncharacterized protein</fullName>
    </submittedName>
</protein>
<dbReference type="Gramene" id="KRH76594">
    <property type="protein sequence ID" value="KRH76594"/>
    <property type="gene ID" value="GLYMA_01G162400"/>
</dbReference>
<accession>A0A0R0LH13</accession>
<dbReference type="InParanoid" id="A0A0R0LH13"/>
<name>A0A0R0LH13_SOYBN</name>
<dbReference type="EnsemblPlants" id="KRH76594">
    <property type="protein sequence ID" value="KRH76594"/>
    <property type="gene ID" value="GLYMA_01G162400"/>
</dbReference>
<dbReference type="EMBL" id="CM000834">
    <property type="protein sequence ID" value="KRH76594.1"/>
    <property type="molecule type" value="Genomic_DNA"/>
</dbReference>
<evidence type="ECO:0000313" key="2">
    <source>
        <dbReference type="EnsemblPlants" id="KRH76594"/>
    </source>
</evidence>
<keyword evidence="3" id="KW-1185">Reference proteome</keyword>
<reference evidence="1 2" key="1">
    <citation type="journal article" date="2010" name="Nature">
        <title>Genome sequence of the palaeopolyploid soybean.</title>
        <authorList>
            <person name="Schmutz J."/>
            <person name="Cannon S.B."/>
            <person name="Schlueter J."/>
            <person name="Ma J."/>
            <person name="Mitros T."/>
            <person name="Nelson W."/>
            <person name="Hyten D.L."/>
            <person name="Song Q."/>
            <person name="Thelen J.J."/>
            <person name="Cheng J."/>
            <person name="Xu D."/>
            <person name="Hellsten U."/>
            <person name="May G.D."/>
            <person name="Yu Y."/>
            <person name="Sakurai T."/>
            <person name="Umezawa T."/>
            <person name="Bhattacharyya M.K."/>
            <person name="Sandhu D."/>
            <person name="Valliyodan B."/>
            <person name="Lindquist E."/>
            <person name="Peto M."/>
            <person name="Grant D."/>
            <person name="Shu S."/>
            <person name="Goodstein D."/>
            <person name="Barry K."/>
            <person name="Futrell-Griggs M."/>
            <person name="Abernathy B."/>
            <person name="Du J."/>
            <person name="Tian Z."/>
            <person name="Zhu L."/>
            <person name="Gill N."/>
            <person name="Joshi T."/>
            <person name="Libault M."/>
            <person name="Sethuraman A."/>
            <person name="Zhang X.-C."/>
            <person name="Shinozaki K."/>
            <person name="Nguyen H.T."/>
            <person name="Wing R.A."/>
            <person name="Cregan P."/>
            <person name="Specht J."/>
            <person name="Grimwood J."/>
            <person name="Rokhsar D."/>
            <person name="Stacey G."/>
            <person name="Shoemaker R.C."/>
            <person name="Jackson S.A."/>
        </authorList>
    </citation>
    <scope>NUCLEOTIDE SEQUENCE [LARGE SCALE GENOMIC DNA]</scope>
    <source>
        <strain evidence="2">cv. Williams 82</strain>
        <tissue evidence="1">Callus</tissue>
    </source>
</reference>
<reference evidence="2" key="2">
    <citation type="submission" date="2018-02" db="UniProtKB">
        <authorList>
            <consortium name="EnsemblPlants"/>
        </authorList>
    </citation>
    <scope>IDENTIFICATION</scope>
    <source>
        <strain evidence="2">Williams 82</strain>
    </source>
</reference>
<dbReference type="AlphaFoldDB" id="A0A0R0LH13"/>
<evidence type="ECO:0000313" key="3">
    <source>
        <dbReference type="Proteomes" id="UP000008827"/>
    </source>
</evidence>
<reference evidence="1" key="3">
    <citation type="submission" date="2018-07" db="EMBL/GenBank/DDBJ databases">
        <title>WGS assembly of Glycine max.</title>
        <authorList>
            <person name="Schmutz J."/>
            <person name="Cannon S."/>
            <person name="Schlueter J."/>
            <person name="Ma J."/>
            <person name="Mitros T."/>
            <person name="Nelson W."/>
            <person name="Hyten D."/>
            <person name="Song Q."/>
            <person name="Thelen J."/>
            <person name="Cheng J."/>
            <person name="Xu D."/>
            <person name="Hellsten U."/>
            <person name="May G."/>
            <person name="Yu Y."/>
            <person name="Sakurai T."/>
            <person name="Umezawa T."/>
            <person name="Bhattacharyya M."/>
            <person name="Sandhu D."/>
            <person name="Valliyodan B."/>
            <person name="Lindquist E."/>
            <person name="Peto M."/>
            <person name="Grant D."/>
            <person name="Shu S."/>
            <person name="Goodstein D."/>
            <person name="Barry K."/>
            <person name="Futrell-Griggs M."/>
            <person name="Abernathy B."/>
            <person name="Du J."/>
            <person name="Tian Z."/>
            <person name="Zhu L."/>
            <person name="Gill N."/>
            <person name="Joshi T."/>
            <person name="Libault M."/>
            <person name="Sethuraman A."/>
            <person name="Zhang X."/>
            <person name="Shinozaki K."/>
            <person name="Nguyen H."/>
            <person name="Wing R."/>
            <person name="Cregan P."/>
            <person name="Specht J."/>
            <person name="Grimwood J."/>
            <person name="Rokhsar D."/>
            <person name="Stacey G."/>
            <person name="Shoemaker R."/>
            <person name="Jackson S."/>
        </authorList>
    </citation>
    <scope>NUCLEOTIDE SEQUENCE</scope>
    <source>
        <tissue evidence="1">Callus</tissue>
    </source>
</reference>
<dbReference type="SMR" id="A0A0R0LH13"/>
<proteinExistence type="predicted"/>
<dbReference type="Proteomes" id="UP000008827">
    <property type="component" value="Chromosome 1"/>
</dbReference>
<evidence type="ECO:0000313" key="1">
    <source>
        <dbReference type="EMBL" id="KRH76594.1"/>
    </source>
</evidence>
<sequence length="47" mass="5481">MEEPVVDEEYLKEMTMARRELGAFITNNKRAPLMLQLSDSNEPPRTE</sequence>
<organism evidence="1">
    <name type="scientific">Glycine max</name>
    <name type="common">Soybean</name>
    <name type="synonym">Glycine hispida</name>
    <dbReference type="NCBI Taxonomy" id="3847"/>
    <lineage>
        <taxon>Eukaryota</taxon>
        <taxon>Viridiplantae</taxon>
        <taxon>Streptophyta</taxon>
        <taxon>Embryophyta</taxon>
        <taxon>Tracheophyta</taxon>
        <taxon>Spermatophyta</taxon>
        <taxon>Magnoliopsida</taxon>
        <taxon>eudicotyledons</taxon>
        <taxon>Gunneridae</taxon>
        <taxon>Pentapetalae</taxon>
        <taxon>rosids</taxon>
        <taxon>fabids</taxon>
        <taxon>Fabales</taxon>
        <taxon>Fabaceae</taxon>
        <taxon>Papilionoideae</taxon>
        <taxon>50 kb inversion clade</taxon>
        <taxon>NPAAA clade</taxon>
        <taxon>indigoferoid/millettioid clade</taxon>
        <taxon>Phaseoleae</taxon>
        <taxon>Glycine</taxon>
        <taxon>Glycine subgen. Soja</taxon>
    </lineage>
</organism>
<gene>
    <name evidence="1" type="ORF">GLYMA_01G162400</name>
</gene>